<comment type="caution">
    <text evidence="2">The sequence shown here is derived from an EMBL/GenBank/DDBJ whole genome shotgun (WGS) entry which is preliminary data.</text>
</comment>
<evidence type="ECO:0000259" key="1">
    <source>
        <dbReference type="PROSITE" id="PS51186"/>
    </source>
</evidence>
<evidence type="ECO:0000313" key="3">
    <source>
        <dbReference type="Proteomes" id="UP000003217"/>
    </source>
</evidence>
<protein>
    <submittedName>
        <fullName evidence="2">Acetyltransferase, GNAT family</fullName>
    </submittedName>
</protein>
<dbReference type="PANTHER" id="PTHR43792:SF1">
    <property type="entry name" value="N-ACETYLTRANSFERASE DOMAIN-CONTAINING PROTEIN"/>
    <property type="match status" value="1"/>
</dbReference>
<dbReference type="EMBL" id="AEUY02000005">
    <property type="protein sequence ID" value="EHI64121.1"/>
    <property type="molecule type" value="Genomic_DNA"/>
</dbReference>
<gene>
    <name evidence="2" type="ORF">STRPS_0856</name>
</gene>
<feature type="domain" description="N-acetyltransferase" evidence="1">
    <location>
        <begin position="9"/>
        <end position="176"/>
    </location>
</feature>
<dbReference type="Pfam" id="PF13302">
    <property type="entry name" value="Acetyltransf_3"/>
    <property type="match status" value="1"/>
</dbReference>
<dbReference type="GeneID" id="58555406"/>
<sequence length="176" mass="20608">MFVINTERLELKPMDRSFIDSTHRYASDKEANRYMLNLPNDSIKETEEFLLNCEHHWKYYSKDEFELEFAIIYSSKHVGGLSFTKKADENLVEVGWILDRAFWHQGIAFEAAHSALSYFSETFQINHFIAHCDSQNQASYLLMEKLGMKRISVSGGRLNKKARESTSEYLYRLDVS</sequence>
<accession>G5KA36</accession>
<dbReference type="PROSITE" id="PS51186">
    <property type="entry name" value="GNAT"/>
    <property type="match status" value="1"/>
</dbReference>
<dbReference type="InterPro" id="IPR000182">
    <property type="entry name" value="GNAT_dom"/>
</dbReference>
<evidence type="ECO:0000313" key="2">
    <source>
        <dbReference type="EMBL" id="EHI64121.1"/>
    </source>
</evidence>
<dbReference type="RefSeq" id="WP_007895656.1">
    <property type="nucleotide sequence ID" value="NZ_AEUY02000005.1"/>
</dbReference>
<dbReference type="InterPro" id="IPR051531">
    <property type="entry name" value="N-acetyltransferase"/>
</dbReference>
<dbReference type="SUPFAM" id="SSF55729">
    <property type="entry name" value="Acyl-CoA N-acyltransferases (Nat)"/>
    <property type="match status" value="1"/>
</dbReference>
<proteinExistence type="predicted"/>
<reference evidence="2 3" key="1">
    <citation type="journal article" date="2014" name="Int. J. Syst. Evol. Microbiol.">
        <title>Phylogenomics and the dynamic genome evolution of the genus Streptococcus.</title>
        <authorList>
            <consortium name="The Broad Institute Genome Sequencing Platform"/>
            <person name="Richards V.P."/>
            <person name="Palmer S.R."/>
            <person name="Pavinski Bitar P.D."/>
            <person name="Qin X."/>
            <person name="Weinstock G.M."/>
            <person name="Highlander S.K."/>
            <person name="Town C.D."/>
            <person name="Burne R.A."/>
            <person name="Stanhope M.J."/>
        </authorList>
    </citation>
    <scope>NUCLEOTIDE SEQUENCE [LARGE SCALE GENOMIC DNA]</scope>
    <source>
        <strain evidence="2 3">LQ 940-04</strain>
    </source>
</reference>
<keyword evidence="3" id="KW-1185">Reference proteome</keyword>
<dbReference type="GO" id="GO:0016747">
    <property type="term" value="F:acyltransferase activity, transferring groups other than amino-acyl groups"/>
    <property type="evidence" value="ECO:0007669"/>
    <property type="project" value="InterPro"/>
</dbReference>
<name>G5KA36_9STRE</name>
<dbReference type="InterPro" id="IPR016181">
    <property type="entry name" value="Acyl_CoA_acyltransferase"/>
</dbReference>
<dbReference type="STRING" id="361101.GCA_900102825_00152"/>
<dbReference type="OrthoDB" id="9798081at2"/>
<dbReference type="PANTHER" id="PTHR43792">
    <property type="entry name" value="GNAT FAMILY, PUTATIVE (AFU_ORTHOLOGUE AFUA_3G00765)-RELATED-RELATED"/>
    <property type="match status" value="1"/>
</dbReference>
<dbReference type="AlphaFoldDB" id="G5KA36"/>
<organism evidence="2 3">
    <name type="scientific">Streptococcus pseudoporcinus LQ 940-04</name>
    <dbReference type="NCBI Taxonomy" id="875093"/>
    <lineage>
        <taxon>Bacteria</taxon>
        <taxon>Bacillati</taxon>
        <taxon>Bacillota</taxon>
        <taxon>Bacilli</taxon>
        <taxon>Lactobacillales</taxon>
        <taxon>Streptococcaceae</taxon>
        <taxon>Streptococcus</taxon>
    </lineage>
</organism>
<dbReference type="Proteomes" id="UP000003217">
    <property type="component" value="Unassembled WGS sequence"/>
</dbReference>
<dbReference type="Gene3D" id="3.40.630.30">
    <property type="match status" value="1"/>
</dbReference>